<evidence type="ECO:0000256" key="8">
    <source>
        <dbReference type="ARBA" id="ARBA00037992"/>
    </source>
</evidence>
<dbReference type="GO" id="GO:0008380">
    <property type="term" value="P:RNA splicing"/>
    <property type="evidence" value="ECO:0007669"/>
    <property type="project" value="UniProtKB-KW"/>
</dbReference>
<proteinExistence type="inferred from homology"/>
<evidence type="ECO:0000313" key="13">
    <source>
        <dbReference type="Proteomes" id="UP000053268"/>
    </source>
</evidence>
<feature type="region of interest" description="Disordered" evidence="10">
    <location>
        <begin position="175"/>
        <end position="225"/>
    </location>
</feature>
<comment type="similarity">
    <text evidence="8">Belongs to the IWS1 family.</text>
</comment>
<evidence type="ECO:0000256" key="10">
    <source>
        <dbReference type="SAM" id="MobiDB-lite"/>
    </source>
</evidence>
<dbReference type="FunFam" id="1.20.930.10:FF:000001">
    <property type="entry name" value="IWS1, SUPT6H interacting protein"/>
    <property type="match status" value="1"/>
</dbReference>
<feature type="domain" description="TFIIS N-terminal" evidence="11">
    <location>
        <begin position="317"/>
        <end position="395"/>
    </location>
</feature>
<dbReference type="InterPro" id="IPR035441">
    <property type="entry name" value="TFIIS/LEDGF_dom_sf"/>
</dbReference>
<dbReference type="Pfam" id="PF08711">
    <property type="entry name" value="Med26"/>
    <property type="match status" value="1"/>
</dbReference>
<evidence type="ECO:0000256" key="9">
    <source>
        <dbReference type="PROSITE-ProRule" id="PRU00649"/>
    </source>
</evidence>
<accession>A0A0N1PFC4</accession>
<keyword evidence="6" id="KW-0508">mRNA splicing</keyword>
<evidence type="ECO:0000259" key="11">
    <source>
        <dbReference type="PROSITE" id="PS51319"/>
    </source>
</evidence>
<dbReference type="Gene3D" id="1.20.930.10">
    <property type="entry name" value="Conserved domain common to transcription factors TFIIS, elongin A, CRSP70"/>
    <property type="match status" value="1"/>
</dbReference>
<dbReference type="GO" id="GO:0005634">
    <property type="term" value="C:nucleus"/>
    <property type="evidence" value="ECO:0007669"/>
    <property type="project" value="UniProtKB-SubCell"/>
</dbReference>
<evidence type="ECO:0000313" key="12">
    <source>
        <dbReference type="EMBL" id="KPJ04524.1"/>
    </source>
</evidence>
<dbReference type="PANTHER" id="PTHR46010">
    <property type="entry name" value="PROTEIN IWS1 HOMOLOG"/>
    <property type="match status" value="1"/>
</dbReference>
<dbReference type="PANTHER" id="PTHR46010:SF1">
    <property type="entry name" value="PROTEIN IWS1 HOMOLOG"/>
    <property type="match status" value="1"/>
</dbReference>
<keyword evidence="13" id="KW-1185">Reference proteome</keyword>
<keyword evidence="3" id="KW-0509">mRNA transport</keyword>
<dbReference type="PROSITE" id="PS51319">
    <property type="entry name" value="TFIIS_N"/>
    <property type="match status" value="1"/>
</dbReference>
<evidence type="ECO:0000256" key="3">
    <source>
        <dbReference type="ARBA" id="ARBA00022816"/>
    </source>
</evidence>
<organism evidence="12 13">
    <name type="scientific">Papilio xuthus</name>
    <name type="common">Asian swallowtail butterfly</name>
    <dbReference type="NCBI Taxonomy" id="66420"/>
    <lineage>
        <taxon>Eukaryota</taxon>
        <taxon>Metazoa</taxon>
        <taxon>Ecdysozoa</taxon>
        <taxon>Arthropoda</taxon>
        <taxon>Hexapoda</taxon>
        <taxon>Insecta</taxon>
        <taxon>Pterygota</taxon>
        <taxon>Neoptera</taxon>
        <taxon>Endopterygota</taxon>
        <taxon>Lepidoptera</taxon>
        <taxon>Glossata</taxon>
        <taxon>Ditrysia</taxon>
        <taxon>Papilionoidea</taxon>
        <taxon>Papilionidae</taxon>
        <taxon>Papilioninae</taxon>
        <taxon>Papilio</taxon>
    </lineage>
</organism>
<dbReference type="InterPro" id="IPR051037">
    <property type="entry name" value="RNAPII_TF_IWS1"/>
</dbReference>
<gene>
    <name evidence="12" type="ORF">RR46_01018</name>
</gene>
<keyword evidence="5" id="KW-0804">Transcription</keyword>
<dbReference type="Proteomes" id="UP000053268">
    <property type="component" value="Unassembled WGS sequence"/>
</dbReference>
<sequence>MALALSLYRSCSSNNTNGIASHVAAHKKVQAERDAVTFMLSRNLPISRWITSRFSSEMSASSSTRAVFDIASSAHHTHRYCYCYRYSATVPRLRETLTLLQQLVVVDLVLVVAHDVGQPALRRLVQRALRRVQVRVRLARRPLRTPSTPRTTSLLACHARPLLRCNLDKKRRAVRLESDDEGEGEVGGEGGAEGEQAAPAPASAPVPAAQDSSDDDVAPDLKSSEAAGGLSDFEAMLARKREERRGRRRRRDIDIINDNDDLIAHLLQQMRQAAEQDRDLNRKNQPAVKKVSMLKAAMSQLIKKDLQLAFLEHNVLNVLCDWLAPMPNRALPCLLIRESILKLLMDFPSIDKSLLKQSGIGKAVMYLYKHPKETKANRERAGRLISEWARPIFNLSTDIKGNRYATARYVLRITYCALYIARYVLRATY</sequence>
<keyword evidence="1" id="KW-0813">Transport</keyword>
<evidence type="ECO:0000256" key="5">
    <source>
        <dbReference type="ARBA" id="ARBA00023163"/>
    </source>
</evidence>
<evidence type="ECO:0000256" key="6">
    <source>
        <dbReference type="ARBA" id="ARBA00023187"/>
    </source>
</evidence>
<comment type="subcellular location">
    <subcellularLocation>
        <location evidence="9">Nucleus</location>
    </subcellularLocation>
</comment>
<keyword evidence="2" id="KW-0507">mRNA processing</keyword>
<dbReference type="EMBL" id="KQ458978">
    <property type="protein sequence ID" value="KPJ04524.1"/>
    <property type="molecule type" value="Genomic_DNA"/>
</dbReference>
<dbReference type="GO" id="GO:0006397">
    <property type="term" value="P:mRNA processing"/>
    <property type="evidence" value="ECO:0007669"/>
    <property type="project" value="UniProtKB-KW"/>
</dbReference>
<evidence type="ECO:0000256" key="2">
    <source>
        <dbReference type="ARBA" id="ARBA00022664"/>
    </source>
</evidence>
<keyword evidence="7 9" id="KW-0539">Nucleus</keyword>
<name>A0A0N1PFC4_PAPXU</name>
<protein>
    <submittedName>
        <fullName evidence="12">Protein IWS1-like</fullName>
    </submittedName>
</protein>
<dbReference type="GO" id="GO:0016973">
    <property type="term" value="P:poly(A)+ mRNA export from nucleus"/>
    <property type="evidence" value="ECO:0007669"/>
    <property type="project" value="TreeGrafter"/>
</dbReference>
<evidence type="ECO:0000256" key="7">
    <source>
        <dbReference type="ARBA" id="ARBA00023242"/>
    </source>
</evidence>
<dbReference type="InterPro" id="IPR017923">
    <property type="entry name" value="TFIIS_N"/>
</dbReference>
<evidence type="ECO:0000256" key="1">
    <source>
        <dbReference type="ARBA" id="ARBA00022448"/>
    </source>
</evidence>
<dbReference type="AlphaFoldDB" id="A0A0N1PFC4"/>
<dbReference type="STRING" id="66420.A0A0N1PFC4"/>
<evidence type="ECO:0000256" key="4">
    <source>
        <dbReference type="ARBA" id="ARBA00023015"/>
    </source>
</evidence>
<feature type="compositionally biased region" description="Low complexity" evidence="10">
    <location>
        <begin position="194"/>
        <end position="211"/>
    </location>
</feature>
<reference evidence="12 13" key="1">
    <citation type="journal article" date="2015" name="Nat. Commun.">
        <title>Outbred genome sequencing and CRISPR/Cas9 gene editing in butterflies.</title>
        <authorList>
            <person name="Li X."/>
            <person name="Fan D."/>
            <person name="Zhang W."/>
            <person name="Liu G."/>
            <person name="Zhang L."/>
            <person name="Zhao L."/>
            <person name="Fang X."/>
            <person name="Chen L."/>
            <person name="Dong Y."/>
            <person name="Chen Y."/>
            <person name="Ding Y."/>
            <person name="Zhao R."/>
            <person name="Feng M."/>
            <person name="Zhu Y."/>
            <person name="Feng Y."/>
            <person name="Jiang X."/>
            <person name="Zhu D."/>
            <person name="Xiang H."/>
            <person name="Feng X."/>
            <person name="Li S."/>
            <person name="Wang J."/>
            <person name="Zhang G."/>
            <person name="Kronforst M.R."/>
            <person name="Wang W."/>
        </authorList>
    </citation>
    <scope>NUCLEOTIDE SEQUENCE [LARGE SCALE GENOMIC DNA]</scope>
    <source>
        <strain evidence="12">Ya'a_city_454_Px</strain>
        <tissue evidence="12">Whole body</tissue>
    </source>
</reference>
<keyword evidence="4" id="KW-0805">Transcription regulation</keyword>